<protein>
    <submittedName>
        <fullName evidence="1">Uncharacterized protein</fullName>
    </submittedName>
</protein>
<evidence type="ECO:0000313" key="2">
    <source>
        <dbReference type="Proteomes" id="UP000198992"/>
    </source>
</evidence>
<name>A0A1H4Y5F2_9BRAD</name>
<organism evidence="1 2">
    <name type="scientific">Bradyrhizobium erythrophlei</name>
    <dbReference type="NCBI Taxonomy" id="1437360"/>
    <lineage>
        <taxon>Bacteria</taxon>
        <taxon>Pseudomonadati</taxon>
        <taxon>Pseudomonadota</taxon>
        <taxon>Alphaproteobacteria</taxon>
        <taxon>Hyphomicrobiales</taxon>
        <taxon>Nitrobacteraceae</taxon>
        <taxon>Bradyrhizobium</taxon>
    </lineage>
</organism>
<accession>A0A1H4Y5F2</accession>
<reference evidence="1 2" key="1">
    <citation type="submission" date="2016-10" db="EMBL/GenBank/DDBJ databases">
        <authorList>
            <person name="de Groot N.N."/>
        </authorList>
    </citation>
    <scope>NUCLEOTIDE SEQUENCE [LARGE SCALE GENOMIC DNA]</scope>
    <source>
        <strain evidence="1 2">MT12</strain>
    </source>
</reference>
<dbReference type="AlphaFoldDB" id="A0A1H4Y5F2"/>
<gene>
    <name evidence="1" type="ORF">SAMN05444164_3794</name>
</gene>
<dbReference type="Proteomes" id="UP000198992">
    <property type="component" value="Unassembled WGS sequence"/>
</dbReference>
<evidence type="ECO:0000313" key="1">
    <source>
        <dbReference type="EMBL" id="SED13153.1"/>
    </source>
</evidence>
<proteinExistence type="predicted"/>
<dbReference type="EMBL" id="FNTH01000001">
    <property type="protein sequence ID" value="SED13153.1"/>
    <property type="molecule type" value="Genomic_DNA"/>
</dbReference>
<sequence length="48" mass="5012">MGAGDQFACMSVVAVFSLALIVTSSLFAESRAAKNLAMPAVQQVRAPR</sequence>